<feature type="region of interest" description="Disordered" evidence="1">
    <location>
        <begin position="23"/>
        <end position="60"/>
    </location>
</feature>
<feature type="compositionally biased region" description="Basic and acidic residues" evidence="1">
    <location>
        <begin position="46"/>
        <end position="55"/>
    </location>
</feature>
<protein>
    <submittedName>
        <fullName evidence="2">AABR07020786.1 protein</fullName>
    </submittedName>
</protein>
<dbReference type="EMBL" id="CALSGD010001569">
    <property type="protein sequence ID" value="CAH7194640.1"/>
    <property type="molecule type" value="Genomic_DNA"/>
</dbReference>
<comment type="caution">
    <text evidence="2">The sequence shown here is derived from an EMBL/GenBank/DDBJ whole genome shotgun (WGS) entry which is preliminary data.</text>
</comment>
<evidence type="ECO:0000256" key="1">
    <source>
        <dbReference type="SAM" id="MobiDB-lite"/>
    </source>
</evidence>
<feature type="compositionally biased region" description="Low complexity" evidence="1">
    <location>
        <begin position="134"/>
        <end position="150"/>
    </location>
</feature>
<proteinExistence type="predicted"/>
<feature type="region of interest" description="Disordered" evidence="1">
    <location>
        <begin position="121"/>
        <end position="157"/>
    </location>
</feature>
<evidence type="ECO:0000313" key="3">
    <source>
        <dbReference type="Proteomes" id="UP001152836"/>
    </source>
</evidence>
<gene>
    <name evidence="2" type="primary">AABR07020786.1</name>
    <name evidence="2" type="ORF">PHOROB_LOCUS14986</name>
</gene>
<organism evidence="2 3">
    <name type="scientific">Phodopus roborovskii</name>
    <name type="common">Roborovski's desert hamster</name>
    <name type="synonym">Cricetulus roborovskii</name>
    <dbReference type="NCBI Taxonomy" id="109678"/>
    <lineage>
        <taxon>Eukaryota</taxon>
        <taxon>Metazoa</taxon>
        <taxon>Chordata</taxon>
        <taxon>Craniata</taxon>
        <taxon>Vertebrata</taxon>
        <taxon>Euteleostomi</taxon>
        <taxon>Mammalia</taxon>
        <taxon>Eutheria</taxon>
        <taxon>Euarchontoglires</taxon>
        <taxon>Glires</taxon>
        <taxon>Rodentia</taxon>
        <taxon>Myomorpha</taxon>
        <taxon>Muroidea</taxon>
        <taxon>Cricetidae</taxon>
        <taxon>Cricetinae</taxon>
        <taxon>Phodopus</taxon>
    </lineage>
</organism>
<sequence>MAVIPWPPASELTLPRGHFTLGDRHLASDRMSQTPRRSRNWRKRRAGGDGERQQRQADSPFCRIPFRLPQILGLPNVPTRPSGKLVERRAAGCQHLIAPERWLATPEEPGFHSTAVRHPCTRTAAGPRGLPARSSSSSSSSSQALHSSISRATVKRAGETAPHALPTPVAQAAGLCWLPPTTPALRPPYPPPRGLRIKPGEAECEPVQKPSVAPERPLGMLQSPPGAPLGVCNTCLHWRRLSCMVTHGCAPDDLRQ</sequence>
<accession>A0AAV0A3M3</accession>
<dbReference type="Proteomes" id="UP001152836">
    <property type="component" value="Unassembled WGS sequence"/>
</dbReference>
<keyword evidence="3" id="KW-1185">Reference proteome</keyword>
<reference evidence="2" key="1">
    <citation type="submission" date="2022-06" db="EMBL/GenBank/DDBJ databases">
        <authorList>
            <person name="Andreotti S."/>
            <person name="Wyler E."/>
        </authorList>
    </citation>
    <scope>NUCLEOTIDE SEQUENCE</scope>
</reference>
<evidence type="ECO:0000313" key="2">
    <source>
        <dbReference type="EMBL" id="CAH7194640.1"/>
    </source>
</evidence>
<name>A0AAV0A3M3_PHORO</name>
<feature type="compositionally biased region" description="Basic residues" evidence="1">
    <location>
        <begin position="36"/>
        <end position="45"/>
    </location>
</feature>
<dbReference type="AlphaFoldDB" id="A0AAV0A3M3"/>